<dbReference type="OrthoDB" id="32799at10239"/>
<reference evidence="2 3" key="2">
    <citation type="submission" date="2015-02" db="EMBL/GenBank/DDBJ databases">
        <title>Virome of African Animals.</title>
        <authorList>
            <person name="Ng T.F.F."/>
            <person name="LeBreton M."/>
            <person name="Schneider B.S."/>
            <person name="Gillis A."/>
            <person name="Tamoufe U."/>
            <person name="Diffo L.D.D."/>
            <person name="Takuo J.M."/>
            <person name="Kondov N.O."/>
            <person name="Coffey L."/>
            <person name="Wolfe N.D."/>
            <person name="Delwart E."/>
        </authorList>
    </citation>
    <scope>NUCLEOTIDE SEQUENCE [LARGE SCALE GENOMIC DNA]</scope>
    <source>
        <strain evidence="2">PREDICT-06530</strain>
    </source>
</reference>
<accession>A0A0B6CCI9</accession>
<dbReference type="KEGG" id="vg:23631993"/>
<feature type="transmembrane region" description="Helical" evidence="1">
    <location>
        <begin position="208"/>
        <end position="231"/>
    </location>
</feature>
<evidence type="ECO:0000313" key="3">
    <source>
        <dbReference type="Proteomes" id="UP000171565"/>
    </source>
</evidence>
<protein>
    <submittedName>
        <fullName evidence="2">GP2b protein</fullName>
    </submittedName>
</protein>
<keyword evidence="1" id="KW-0812">Transmembrane</keyword>
<dbReference type="GeneID" id="23631993"/>
<keyword evidence="1" id="KW-0472">Membrane</keyword>
<dbReference type="RefSeq" id="YP_009121777.1">
    <property type="nucleotide sequence ID" value="NC_026509.1"/>
</dbReference>
<proteinExistence type="predicted"/>
<reference evidence="2 3" key="1">
    <citation type="submission" date="2014-11" db="EMBL/GenBank/DDBJ databases">
        <authorList>
            <consortium name="USAID EPT PREDICT program"/>
            <person name="Ng T.F.F."/>
            <person name="LeBreton M."/>
            <person name="Schneider B.S."/>
            <person name="Gillis A."/>
            <person name="Tamoufe U."/>
            <person name="Diffo L.D.D."/>
            <person name="Takuo J.M."/>
            <person name="Kondov N.O."/>
            <person name="Coffey L."/>
            <person name="Wolfe N.D."/>
            <person name="Delwart E."/>
        </authorList>
    </citation>
    <scope>NUCLEOTIDE SEQUENCE [LARGE SCALE GENOMIC DNA]</scope>
    <source>
        <strain evidence="2">PREDICT-06530</strain>
    </source>
</reference>
<gene>
    <name evidence="2" type="primary">ORF2b</name>
</gene>
<keyword evidence="1" id="KW-1133">Transmembrane helix</keyword>
<dbReference type="EMBL" id="KP126831">
    <property type="protein sequence ID" value="AJI43729.1"/>
    <property type="molecule type" value="Genomic_RNA"/>
</dbReference>
<dbReference type="Pfam" id="PF02340">
    <property type="entry name" value="PRRSV_Env"/>
    <property type="match status" value="1"/>
</dbReference>
<keyword evidence="3" id="KW-1185">Reference proteome</keyword>
<dbReference type="InterPro" id="IPR003434">
    <property type="entry name" value="Arteri_GP2a"/>
</dbReference>
<name>A0A0B6CCI9_9NIDO</name>
<evidence type="ECO:0000256" key="1">
    <source>
        <dbReference type="SAM" id="Phobius"/>
    </source>
</evidence>
<organism evidence="2 3">
    <name type="scientific">DeBrazza's monkey arterivirus</name>
    <dbReference type="NCBI Taxonomy" id="1965063"/>
    <lineage>
        <taxon>Viruses</taxon>
        <taxon>Riboviria</taxon>
        <taxon>Orthornavirae</taxon>
        <taxon>Pisuviricota</taxon>
        <taxon>Pisoniviricetes</taxon>
        <taxon>Nidovirales</taxon>
        <taxon>Arnidovirineae</taxon>
        <taxon>Arteriviridae</taxon>
        <taxon>Simarterivirinae</taxon>
        <taxon>Iotaarterivirus</taxon>
        <taxon>Debiartevirus</taxon>
        <taxon>Iotaarterivirus debrazmo</taxon>
    </lineage>
</organism>
<evidence type="ECO:0000313" key="2">
    <source>
        <dbReference type="EMBL" id="AJI43729.1"/>
    </source>
</evidence>
<dbReference type="Proteomes" id="UP000171565">
    <property type="component" value="Segment"/>
</dbReference>
<sequence>MGYHHLRHLGHLESVLWVVCGLTSRPPSNMRSMSSLSRSSTCSSTWLLLFWLYFLARCSPSQSSPFSNVLQFQGLSPQALSKMLSRRCHQSIIPYPKHPLGITGHLVADAVGHLALSKALNQAHLTYHMKDIAAGYGYNISCNHDTYVLHTTGLAEYLEHRSRTLERLRHCEDLAIITAYLATNKTHPSLTNPWVTSYYAASRPAVVFSYYCSVFCLVLVIKHIFASLLSIRRCC</sequence>